<dbReference type="SUPFAM" id="SSF57362">
    <property type="entry name" value="BPTI-like"/>
    <property type="match status" value="1"/>
</dbReference>
<feature type="chain" id="PRO_5018980950" evidence="6">
    <location>
        <begin position="23"/>
        <end position="114"/>
    </location>
</feature>
<dbReference type="InterPro" id="IPR002223">
    <property type="entry name" value="Kunitz_BPTI"/>
</dbReference>
<feature type="domain" description="BPTI/Kunitz inhibitor" evidence="7">
    <location>
        <begin position="46"/>
        <end position="96"/>
    </location>
</feature>
<dbReference type="Gene3D" id="4.10.410.10">
    <property type="entry name" value="Pancreatic trypsin inhibitor Kunitz domain"/>
    <property type="match status" value="1"/>
</dbReference>
<dbReference type="Pfam" id="PF00014">
    <property type="entry name" value="Kunitz_BPTI"/>
    <property type="match status" value="1"/>
</dbReference>
<evidence type="ECO:0000256" key="2">
    <source>
        <dbReference type="ARBA" id="ARBA00022525"/>
    </source>
</evidence>
<dbReference type="InterPro" id="IPR036880">
    <property type="entry name" value="Kunitz_BPTI_sf"/>
</dbReference>
<sequence>MFWLRLALVLLTVWLALVSVNSEESEELNPKVLKTIKMLDERKRICLKGPSYGYCKGKRNMWNFSYRNKDCLPFTFSNCGGNQNRFYSYEACMEFCSEKHWKSPDIYDILEDGY</sequence>
<evidence type="ECO:0000256" key="6">
    <source>
        <dbReference type="SAM" id="SignalP"/>
    </source>
</evidence>
<keyword evidence="2" id="KW-0964">Secreted</keyword>
<proteinExistence type="predicted"/>
<evidence type="ECO:0000256" key="4">
    <source>
        <dbReference type="ARBA" id="ARBA00022900"/>
    </source>
</evidence>
<dbReference type="AlphaFoldDB" id="A0A411KZI8"/>
<dbReference type="PROSITE" id="PS50279">
    <property type="entry name" value="BPTI_KUNITZ_2"/>
    <property type="match status" value="1"/>
</dbReference>
<evidence type="ECO:0000256" key="1">
    <source>
        <dbReference type="ARBA" id="ARBA00004613"/>
    </source>
</evidence>
<keyword evidence="5" id="KW-1015">Disulfide bond</keyword>
<feature type="signal peptide" evidence="6">
    <location>
        <begin position="1"/>
        <end position="22"/>
    </location>
</feature>
<accession>A0A411KZI8</accession>
<dbReference type="PANTHER" id="PTHR10083">
    <property type="entry name" value="KUNITZ-TYPE PROTEASE INHIBITOR-RELATED"/>
    <property type="match status" value="1"/>
</dbReference>
<evidence type="ECO:0000256" key="5">
    <source>
        <dbReference type="ARBA" id="ARBA00023157"/>
    </source>
</evidence>
<evidence type="ECO:0000256" key="3">
    <source>
        <dbReference type="ARBA" id="ARBA00022690"/>
    </source>
</evidence>
<protein>
    <submittedName>
        <fullName evidence="8">GA30092</fullName>
    </submittedName>
</protein>
<organism evidence="8">
    <name type="scientific">Drosophila pseudoobscura bogotana</name>
    <name type="common">Fruit fly</name>
    <dbReference type="NCBI Taxonomy" id="46244"/>
    <lineage>
        <taxon>Eukaryota</taxon>
        <taxon>Metazoa</taxon>
        <taxon>Ecdysozoa</taxon>
        <taxon>Arthropoda</taxon>
        <taxon>Hexapoda</taxon>
        <taxon>Insecta</taxon>
        <taxon>Pterygota</taxon>
        <taxon>Neoptera</taxon>
        <taxon>Endopterygota</taxon>
        <taxon>Diptera</taxon>
        <taxon>Brachycera</taxon>
        <taxon>Muscomorpha</taxon>
        <taxon>Ephydroidea</taxon>
        <taxon>Drosophilidae</taxon>
        <taxon>Drosophila</taxon>
        <taxon>Sophophora</taxon>
    </lineage>
</organism>
<dbReference type="GO" id="GO:0004867">
    <property type="term" value="F:serine-type endopeptidase inhibitor activity"/>
    <property type="evidence" value="ECO:0007669"/>
    <property type="project" value="UniProtKB-KW"/>
</dbReference>
<keyword evidence="3" id="KW-0646">Protease inhibitor</keyword>
<keyword evidence="6" id="KW-0732">Signal</keyword>
<dbReference type="GO" id="GO:0005615">
    <property type="term" value="C:extracellular space"/>
    <property type="evidence" value="ECO:0007669"/>
    <property type="project" value="TreeGrafter"/>
</dbReference>
<dbReference type="EMBL" id="MK370085">
    <property type="protein sequence ID" value="QBE85469.1"/>
    <property type="molecule type" value="Genomic_DNA"/>
</dbReference>
<dbReference type="InterPro" id="IPR050098">
    <property type="entry name" value="TFPI/VKTCI-like"/>
</dbReference>
<dbReference type="CDD" id="cd00109">
    <property type="entry name" value="Kunitz-type"/>
    <property type="match status" value="1"/>
</dbReference>
<evidence type="ECO:0000259" key="7">
    <source>
        <dbReference type="PROSITE" id="PS50279"/>
    </source>
</evidence>
<reference evidence="8" key="1">
    <citation type="journal article" date="2019" name="G3 (Bethesda)">
        <title>Testes Proteases Expression and Hybrid Male Sterility Between Subspecies of Drosophila pseudoobscura.</title>
        <authorList>
            <person name="Alhazmi D."/>
            <person name="Fudyk S.K."/>
            <person name="Civetta A."/>
        </authorList>
    </citation>
    <scope>NUCLEOTIDE SEQUENCE</scope>
    <source>
        <strain evidence="8">14011-0121.175</strain>
    </source>
</reference>
<dbReference type="PANTHER" id="PTHR10083:SF217">
    <property type="entry name" value="BOOPHILIN-H2"/>
    <property type="match status" value="1"/>
</dbReference>
<keyword evidence="4" id="KW-0722">Serine protease inhibitor</keyword>
<evidence type="ECO:0000313" key="8">
    <source>
        <dbReference type="EMBL" id="QBE85469.1"/>
    </source>
</evidence>
<dbReference type="SMART" id="SM00131">
    <property type="entry name" value="KU"/>
    <property type="match status" value="1"/>
</dbReference>
<comment type="subcellular location">
    <subcellularLocation>
        <location evidence="1">Secreted</location>
    </subcellularLocation>
</comment>
<name>A0A411KZI8_DROPB</name>
<dbReference type="PRINTS" id="PR00759">
    <property type="entry name" value="BASICPTASE"/>
</dbReference>